<feature type="region of interest" description="Disordered" evidence="5">
    <location>
        <begin position="327"/>
        <end position="365"/>
    </location>
</feature>
<dbReference type="PROSITE" id="PS00028">
    <property type="entry name" value="ZINC_FINGER_C2H2_1"/>
    <property type="match status" value="2"/>
</dbReference>
<feature type="domain" description="C2H2-type" evidence="6">
    <location>
        <begin position="224"/>
        <end position="253"/>
    </location>
</feature>
<evidence type="ECO:0000256" key="5">
    <source>
        <dbReference type="SAM" id="MobiDB-lite"/>
    </source>
</evidence>
<dbReference type="PROSITE" id="PS50157">
    <property type="entry name" value="ZINC_FINGER_C2H2_2"/>
    <property type="match status" value="3"/>
</dbReference>
<dbReference type="Gene3D" id="3.30.160.60">
    <property type="entry name" value="Classic Zinc Finger"/>
    <property type="match status" value="3"/>
</dbReference>
<organism evidence="7 8">
    <name type="scientific">Thielaviopsis punctulata</name>
    <dbReference type="NCBI Taxonomy" id="72032"/>
    <lineage>
        <taxon>Eukaryota</taxon>
        <taxon>Fungi</taxon>
        <taxon>Dikarya</taxon>
        <taxon>Ascomycota</taxon>
        <taxon>Pezizomycotina</taxon>
        <taxon>Sordariomycetes</taxon>
        <taxon>Hypocreomycetidae</taxon>
        <taxon>Microascales</taxon>
        <taxon>Ceratocystidaceae</taxon>
        <taxon>Thielaviopsis</taxon>
    </lineage>
</organism>
<comment type="caution">
    <text evidence="7">The sequence shown here is derived from an EMBL/GenBank/DDBJ whole genome shotgun (WGS) entry which is preliminary data.</text>
</comment>
<evidence type="ECO:0000256" key="2">
    <source>
        <dbReference type="ARBA" id="ARBA00022771"/>
    </source>
</evidence>
<feature type="region of interest" description="Disordered" evidence="5">
    <location>
        <begin position="1"/>
        <end position="22"/>
    </location>
</feature>
<feature type="compositionally biased region" description="Low complexity" evidence="5">
    <location>
        <begin position="1"/>
        <end position="12"/>
    </location>
</feature>
<evidence type="ECO:0000256" key="1">
    <source>
        <dbReference type="ARBA" id="ARBA00022723"/>
    </source>
</evidence>
<sequence length="390" mass="43594">MDLSPPSLTRSPSTPPVSYCPISSPDLLEQQYKLQSVYPSADPSASCSLMDHDSALRASVEHDWSAAPVPSSLMAEYDSFSYDSVHSHSHSHSHIYSAASPAHSHSPAPALPSRLKEESAEPHYSSSSLDSSSLDHFSPPRAVSVAVAAAPYISDVYGPPQGYHMLDGAPHPHAAAPFYLPTPGSHLLTSAPVGLADSMLNRRIRLRTTRRAPRRLTTKEEANFQCQVKGCGKLFSRSYNYKAHMETHDEKREYPFPCTVADCTKKFVRKTDLQRHNQSVHMKERNHPCDFCGRKFARKDTLRRHMEDGCSKRFDIGSIDLHQADYDSLQQQHQQQQQQHHHHQDAHVHHHQTQQRMAGMSMTSSALPPLNMGVMAPAMVPRNHMHGWAP</sequence>
<proteinExistence type="predicted"/>
<dbReference type="InterPro" id="IPR013087">
    <property type="entry name" value="Znf_C2H2_type"/>
</dbReference>
<dbReference type="EMBL" id="LAEV01002293">
    <property type="protein sequence ID" value="KKA26086.1"/>
    <property type="molecule type" value="Genomic_DNA"/>
</dbReference>
<evidence type="ECO:0000313" key="7">
    <source>
        <dbReference type="EMBL" id="KKA26086.1"/>
    </source>
</evidence>
<dbReference type="PANTHER" id="PTHR23235">
    <property type="entry name" value="KRUEPPEL-LIKE TRANSCRIPTION FACTOR"/>
    <property type="match status" value="1"/>
</dbReference>
<feature type="domain" description="C2H2-type" evidence="6">
    <location>
        <begin position="256"/>
        <end position="286"/>
    </location>
</feature>
<feature type="compositionally biased region" description="Low complexity" evidence="5">
    <location>
        <begin position="94"/>
        <end position="113"/>
    </location>
</feature>
<evidence type="ECO:0000256" key="3">
    <source>
        <dbReference type="ARBA" id="ARBA00022833"/>
    </source>
</evidence>
<accession>A0A0F4Z7L3</accession>
<evidence type="ECO:0000313" key="8">
    <source>
        <dbReference type="Proteomes" id="UP000033483"/>
    </source>
</evidence>
<keyword evidence="3" id="KW-0862">Zinc</keyword>
<feature type="region of interest" description="Disordered" evidence="5">
    <location>
        <begin position="93"/>
        <end position="134"/>
    </location>
</feature>
<dbReference type="SMART" id="SM00355">
    <property type="entry name" value="ZnF_C2H2"/>
    <property type="match status" value="3"/>
</dbReference>
<keyword evidence="1" id="KW-0479">Metal-binding</keyword>
<feature type="compositionally biased region" description="Low complexity" evidence="5">
    <location>
        <begin position="125"/>
        <end position="134"/>
    </location>
</feature>
<dbReference type="GO" id="GO:0000978">
    <property type="term" value="F:RNA polymerase II cis-regulatory region sequence-specific DNA binding"/>
    <property type="evidence" value="ECO:0007669"/>
    <property type="project" value="TreeGrafter"/>
</dbReference>
<dbReference type="GO" id="GO:0008270">
    <property type="term" value="F:zinc ion binding"/>
    <property type="evidence" value="ECO:0007669"/>
    <property type="project" value="UniProtKB-KW"/>
</dbReference>
<dbReference type="SUPFAM" id="SSF57667">
    <property type="entry name" value="beta-beta-alpha zinc fingers"/>
    <property type="match status" value="2"/>
</dbReference>
<feature type="domain" description="C2H2-type" evidence="6">
    <location>
        <begin position="287"/>
        <end position="314"/>
    </location>
</feature>
<dbReference type="Proteomes" id="UP000033483">
    <property type="component" value="Unassembled WGS sequence"/>
</dbReference>
<dbReference type="InterPro" id="IPR036236">
    <property type="entry name" value="Znf_C2H2_sf"/>
</dbReference>
<keyword evidence="8" id="KW-1185">Reference proteome</keyword>
<evidence type="ECO:0000256" key="4">
    <source>
        <dbReference type="PROSITE-ProRule" id="PRU00042"/>
    </source>
</evidence>
<feature type="compositionally biased region" description="Basic residues" evidence="5">
    <location>
        <begin position="339"/>
        <end position="353"/>
    </location>
</feature>
<reference evidence="7 8" key="1">
    <citation type="submission" date="2015-03" db="EMBL/GenBank/DDBJ databases">
        <authorList>
            <person name="Radwan O."/>
            <person name="Al-Naeli F.A."/>
            <person name="Rendon G.A."/>
            <person name="Fields C."/>
        </authorList>
    </citation>
    <scope>NUCLEOTIDE SEQUENCE [LARGE SCALE GENOMIC DNA]</scope>
    <source>
        <strain evidence="7">CR-DP1</strain>
    </source>
</reference>
<keyword evidence="2 4" id="KW-0863">Zinc-finger</keyword>
<dbReference type="Pfam" id="PF00096">
    <property type="entry name" value="zf-C2H2"/>
    <property type="match status" value="3"/>
</dbReference>
<dbReference type="OrthoDB" id="6910977at2759"/>
<dbReference type="FunFam" id="3.30.160.60:FF:000446">
    <property type="entry name" value="Zinc finger protein"/>
    <property type="match status" value="1"/>
</dbReference>
<protein>
    <recommendedName>
        <fullName evidence="6">C2H2-type domain-containing protein</fullName>
    </recommendedName>
</protein>
<dbReference type="PANTHER" id="PTHR23235:SF120">
    <property type="entry name" value="KRUPPEL-LIKE FACTOR 15"/>
    <property type="match status" value="1"/>
</dbReference>
<name>A0A0F4Z7L3_9PEZI</name>
<gene>
    <name evidence="7" type="ORF">TD95_004020</name>
</gene>
<dbReference type="AlphaFoldDB" id="A0A0F4Z7L3"/>
<evidence type="ECO:0000259" key="6">
    <source>
        <dbReference type="PROSITE" id="PS50157"/>
    </source>
</evidence>
<dbReference type="GO" id="GO:0000981">
    <property type="term" value="F:DNA-binding transcription factor activity, RNA polymerase II-specific"/>
    <property type="evidence" value="ECO:0007669"/>
    <property type="project" value="TreeGrafter"/>
</dbReference>